<comment type="caution">
    <text evidence="1">The sequence shown here is derived from an EMBL/GenBank/DDBJ whole genome shotgun (WGS) entry which is preliminary data.</text>
</comment>
<gene>
    <name evidence="1" type="ORF">HJ588_12510</name>
</gene>
<accession>A0A849AI08</accession>
<protein>
    <submittedName>
        <fullName evidence="1">2-nitropropane dioxygenase</fullName>
    </submittedName>
</protein>
<dbReference type="InterPro" id="IPR039498">
    <property type="entry name" value="NTP_transf_5"/>
</dbReference>
<reference evidence="1 2" key="1">
    <citation type="submission" date="2020-05" db="EMBL/GenBank/DDBJ databases">
        <title>Flexivirga sp. ID2601S isolated from air conditioner.</title>
        <authorList>
            <person name="Kim D.H."/>
        </authorList>
    </citation>
    <scope>NUCLEOTIDE SEQUENCE [LARGE SCALE GENOMIC DNA]</scope>
    <source>
        <strain evidence="1 2">ID2601S</strain>
    </source>
</reference>
<evidence type="ECO:0000313" key="1">
    <source>
        <dbReference type="EMBL" id="NNG40085.1"/>
    </source>
</evidence>
<sequence length="282" mass="31601">MSDPIVPVQVVVQFGHGVAQRIADEAGVRLLHLKGAATDRRLWHDGEPRMSTDGDVLVHPDQVDGYLERLVEDGWELETDFAHGSSFEHAATLRHETWGYLDVHRSWPGFARDPAEVFETLWHDRQQVTICAISCATPSLPDQRIILSINAVRDGADADHPDVAQAWQQATPQLRSVLLARADRLGGQVAFSIVTGDFDRHRDHPQHAIWQVMSEGGSRREEWVARVRAAPDLRTGARTAVRSVLVNPQSLRVRLGHPPSRVELARDFVGRFARAVRDELRS</sequence>
<name>A0A849AI08_9MICO</name>
<keyword evidence="1" id="KW-0560">Oxidoreductase</keyword>
<keyword evidence="1" id="KW-0223">Dioxygenase</keyword>
<dbReference type="AlphaFoldDB" id="A0A849AI08"/>
<dbReference type="Pfam" id="PF14907">
    <property type="entry name" value="NTP_transf_5"/>
    <property type="match status" value="1"/>
</dbReference>
<organism evidence="1 2">
    <name type="scientific">Flexivirga aerilata</name>
    <dbReference type="NCBI Taxonomy" id="1656889"/>
    <lineage>
        <taxon>Bacteria</taxon>
        <taxon>Bacillati</taxon>
        <taxon>Actinomycetota</taxon>
        <taxon>Actinomycetes</taxon>
        <taxon>Micrococcales</taxon>
        <taxon>Dermacoccaceae</taxon>
        <taxon>Flexivirga</taxon>
    </lineage>
</organism>
<dbReference type="GO" id="GO:0051213">
    <property type="term" value="F:dioxygenase activity"/>
    <property type="evidence" value="ECO:0007669"/>
    <property type="project" value="UniProtKB-KW"/>
</dbReference>
<keyword evidence="2" id="KW-1185">Reference proteome</keyword>
<evidence type="ECO:0000313" key="2">
    <source>
        <dbReference type="Proteomes" id="UP000557772"/>
    </source>
</evidence>
<proteinExistence type="predicted"/>
<dbReference type="RefSeq" id="WP_171156065.1">
    <property type="nucleotide sequence ID" value="NZ_JABENB010000002.1"/>
</dbReference>
<dbReference type="Proteomes" id="UP000557772">
    <property type="component" value="Unassembled WGS sequence"/>
</dbReference>
<dbReference type="EMBL" id="JABENB010000002">
    <property type="protein sequence ID" value="NNG40085.1"/>
    <property type="molecule type" value="Genomic_DNA"/>
</dbReference>